<sequence length="616" mass="69827">MSKERENLNIVVVGHVDHGKSTLIGRLLYDTDSLPAGAIEKVKRISAEKGKSFEYAYLLDAFEEEQKQGITIDITMLQFFTEKRDYVIIDAPGHKEFLKNMISGVASAEAAILVVDAKEGIQEQSKRHGYILSLLGIKKVYVAVNKMDLVDYSEERFNEIQTQFNEFLNNLNIYPERYIPISAFYGENIVSKAKNIPWYRGGSILETMDSIKKDQGIERKGLRFPIQDVYKFDTRRIIAGRLEAGTLKAGDEIVIYPSGKTTKVKTIEYWQEKDRTDKVTAGMSVGITVEDEFFNKRGEVICHKEDPVTVANVFNANIFWLGKTPLVANKKYKLKITTDEVEFEVLSVNKIIDAATLESKADLAEINKNDVAEVTIKTKHAICFDEFTKLQATGRFVIVDGYDVSGGGIISGVEDSLRREIKELKTNNLAIRKRLVSRKEREAKLNQKGKVIWLTGVPGCGKNEIAVKLEKKLFDLGKKVYYLDSSNLRFGLSSDLAFDRKDAYEQTRRIAEVANLFADSGTITIVSAVSRFKEDREYAKDIIGKDSYTEIYVEALSEICKKRNPNAFKNDNAKEYLYEKSDYPTLSLYIDDAEFNSDKKADAILETLNLTVEYYI</sequence>
<dbReference type="InterPro" id="IPR009000">
    <property type="entry name" value="Transl_B-barrel_sf"/>
</dbReference>
<dbReference type="PANTHER" id="PTHR23115">
    <property type="entry name" value="TRANSLATION FACTOR"/>
    <property type="match status" value="1"/>
</dbReference>
<dbReference type="PROSITE" id="PS00301">
    <property type="entry name" value="G_TR_1"/>
    <property type="match status" value="1"/>
</dbReference>
<dbReference type="InterPro" id="IPR011779">
    <property type="entry name" value="SO4_adenylTrfase_lsu"/>
</dbReference>
<dbReference type="EMBL" id="FQXU01000012">
    <property type="protein sequence ID" value="SHI29264.1"/>
    <property type="molecule type" value="Genomic_DNA"/>
</dbReference>
<dbReference type="SUPFAM" id="SSF50465">
    <property type="entry name" value="EF-Tu/eEF-1alpha/eIF2-gamma C-terminal domain"/>
    <property type="match status" value="1"/>
</dbReference>
<dbReference type="NCBIfam" id="TIGR00231">
    <property type="entry name" value="small_GTP"/>
    <property type="match status" value="1"/>
</dbReference>
<dbReference type="CDD" id="cd02027">
    <property type="entry name" value="APSK"/>
    <property type="match status" value="1"/>
</dbReference>
<keyword evidence="3" id="KW-0548">Nucleotidyltransferase</keyword>
<dbReference type="InterPro" id="IPR004161">
    <property type="entry name" value="EFTu-like_2"/>
</dbReference>
<evidence type="ECO:0000259" key="7">
    <source>
        <dbReference type="PROSITE" id="PS51722"/>
    </source>
</evidence>
<keyword evidence="6" id="KW-0342">GTP-binding</keyword>
<dbReference type="PRINTS" id="PR00315">
    <property type="entry name" value="ELONGATNFCT"/>
</dbReference>
<protein>
    <recommendedName>
        <fullName evidence="1">sulfate adenylyltransferase</fullName>
        <ecNumber evidence="1">2.7.7.4</ecNumber>
    </recommendedName>
</protein>
<dbReference type="InterPro" id="IPR044139">
    <property type="entry name" value="CysN_NoDQ_III"/>
</dbReference>
<dbReference type="InterPro" id="IPR050100">
    <property type="entry name" value="TRAFAC_GTPase_members"/>
</dbReference>
<dbReference type="Gene3D" id="2.40.30.10">
    <property type="entry name" value="Translation factors"/>
    <property type="match status" value="2"/>
</dbReference>
<dbReference type="InterPro" id="IPR000795">
    <property type="entry name" value="T_Tr_GTP-bd_dom"/>
</dbReference>
<evidence type="ECO:0000256" key="3">
    <source>
        <dbReference type="ARBA" id="ARBA00022695"/>
    </source>
</evidence>
<evidence type="ECO:0000256" key="5">
    <source>
        <dbReference type="ARBA" id="ARBA00022840"/>
    </source>
</evidence>
<organism evidence="8 9">
    <name type="scientific">Clostridium intestinale DSM 6191</name>
    <dbReference type="NCBI Taxonomy" id="1121320"/>
    <lineage>
        <taxon>Bacteria</taxon>
        <taxon>Bacillati</taxon>
        <taxon>Bacillota</taxon>
        <taxon>Clostridia</taxon>
        <taxon>Eubacteriales</taxon>
        <taxon>Clostridiaceae</taxon>
        <taxon>Clostridium</taxon>
    </lineage>
</organism>
<gene>
    <name evidence="8" type="ORF">SAMN02745941_03533</name>
</gene>
<dbReference type="Proteomes" id="UP000184241">
    <property type="component" value="Unassembled WGS sequence"/>
</dbReference>
<reference evidence="8 9" key="1">
    <citation type="submission" date="2016-11" db="EMBL/GenBank/DDBJ databases">
        <authorList>
            <person name="Jaros S."/>
            <person name="Januszkiewicz K."/>
            <person name="Wedrychowicz H."/>
        </authorList>
    </citation>
    <scope>NUCLEOTIDE SEQUENCE [LARGE SCALE GENOMIC DNA]</scope>
    <source>
        <strain evidence="8 9">DSM 6191</strain>
    </source>
</reference>
<dbReference type="GO" id="GO:0004020">
    <property type="term" value="F:adenylylsulfate kinase activity"/>
    <property type="evidence" value="ECO:0007669"/>
    <property type="project" value="InterPro"/>
</dbReference>
<feature type="domain" description="Tr-type G" evidence="7">
    <location>
        <begin position="5"/>
        <end position="216"/>
    </location>
</feature>
<evidence type="ECO:0000256" key="1">
    <source>
        <dbReference type="ARBA" id="ARBA00012391"/>
    </source>
</evidence>
<dbReference type="InterPro" id="IPR009001">
    <property type="entry name" value="Transl_elong_EF1A/Init_IF2_C"/>
</dbReference>
<evidence type="ECO:0000256" key="6">
    <source>
        <dbReference type="ARBA" id="ARBA00023134"/>
    </source>
</evidence>
<proteinExistence type="predicted"/>
<keyword evidence="4" id="KW-0547">Nucleotide-binding</keyword>
<dbReference type="InterPro" id="IPR005225">
    <property type="entry name" value="Small_GTP-bd"/>
</dbReference>
<dbReference type="NCBIfam" id="TIGR02034">
    <property type="entry name" value="CysN"/>
    <property type="match status" value="1"/>
</dbReference>
<keyword evidence="2" id="KW-0808">Transferase</keyword>
<dbReference type="SUPFAM" id="SSF50447">
    <property type="entry name" value="Translation proteins"/>
    <property type="match status" value="1"/>
</dbReference>
<dbReference type="InterPro" id="IPR054696">
    <property type="entry name" value="GTP-eEF1A_C"/>
</dbReference>
<keyword evidence="5" id="KW-0067">ATP-binding</keyword>
<dbReference type="GO" id="GO:0000103">
    <property type="term" value="P:sulfate assimilation"/>
    <property type="evidence" value="ECO:0007669"/>
    <property type="project" value="InterPro"/>
</dbReference>
<dbReference type="Gene3D" id="3.40.50.300">
    <property type="entry name" value="P-loop containing nucleotide triphosphate hydrolases"/>
    <property type="match status" value="2"/>
</dbReference>
<dbReference type="Pfam" id="PF03144">
    <property type="entry name" value="GTP_EFTU_D2"/>
    <property type="match status" value="1"/>
</dbReference>
<dbReference type="GO" id="GO:0005524">
    <property type="term" value="F:ATP binding"/>
    <property type="evidence" value="ECO:0007669"/>
    <property type="project" value="UniProtKB-KW"/>
</dbReference>
<evidence type="ECO:0000256" key="2">
    <source>
        <dbReference type="ARBA" id="ARBA00022679"/>
    </source>
</evidence>
<dbReference type="CDD" id="cd04095">
    <property type="entry name" value="CysN_NoDQ_III"/>
    <property type="match status" value="1"/>
</dbReference>
<name>A0A1M5ZYC5_9CLOT</name>
<dbReference type="RefSeq" id="WP_139259371.1">
    <property type="nucleotide sequence ID" value="NZ_FQXU01000012.1"/>
</dbReference>
<dbReference type="Pfam" id="PF00009">
    <property type="entry name" value="GTP_EFTU"/>
    <property type="match status" value="1"/>
</dbReference>
<evidence type="ECO:0000256" key="4">
    <source>
        <dbReference type="ARBA" id="ARBA00022741"/>
    </source>
</evidence>
<dbReference type="InterPro" id="IPR031157">
    <property type="entry name" value="G_TR_CS"/>
</dbReference>
<evidence type="ECO:0000313" key="8">
    <source>
        <dbReference type="EMBL" id="SHI29264.1"/>
    </source>
</evidence>
<evidence type="ECO:0000313" key="9">
    <source>
        <dbReference type="Proteomes" id="UP000184241"/>
    </source>
</evidence>
<dbReference type="SUPFAM" id="SSF52540">
    <property type="entry name" value="P-loop containing nucleoside triphosphate hydrolases"/>
    <property type="match status" value="2"/>
</dbReference>
<dbReference type="InterPro" id="IPR059117">
    <property type="entry name" value="APS_kinase_dom"/>
</dbReference>
<dbReference type="GO" id="GO:0005525">
    <property type="term" value="F:GTP binding"/>
    <property type="evidence" value="ECO:0007669"/>
    <property type="project" value="UniProtKB-KW"/>
</dbReference>
<dbReference type="GO" id="GO:0004781">
    <property type="term" value="F:sulfate adenylyltransferase (ATP) activity"/>
    <property type="evidence" value="ECO:0007669"/>
    <property type="project" value="UniProtKB-EC"/>
</dbReference>
<dbReference type="AlphaFoldDB" id="A0A1M5ZYC5"/>
<dbReference type="EC" id="2.7.7.4" evidence="1"/>
<accession>A0A1M5ZYC5</accession>
<dbReference type="Pfam" id="PF22594">
    <property type="entry name" value="GTP-eEF1A_C"/>
    <property type="match status" value="1"/>
</dbReference>
<dbReference type="InterPro" id="IPR041757">
    <property type="entry name" value="CysN_GTP-bd"/>
</dbReference>
<dbReference type="PROSITE" id="PS51722">
    <property type="entry name" value="G_TR_2"/>
    <property type="match status" value="1"/>
</dbReference>
<dbReference type="Pfam" id="PF01583">
    <property type="entry name" value="APS_kinase"/>
    <property type="match status" value="1"/>
</dbReference>
<dbReference type="InterPro" id="IPR027417">
    <property type="entry name" value="P-loop_NTPase"/>
</dbReference>
<dbReference type="GO" id="GO:0003924">
    <property type="term" value="F:GTPase activity"/>
    <property type="evidence" value="ECO:0007669"/>
    <property type="project" value="InterPro"/>
</dbReference>
<dbReference type="CDD" id="cd04166">
    <property type="entry name" value="CysN_ATPS"/>
    <property type="match status" value="1"/>
</dbReference>